<evidence type="ECO:0000313" key="2">
    <source>
        <dbReference type="EMBL" id="KAF7411883.1"/>
    </source>
</evidence>
<feature type="compositionally biased region" description="Basic and acidic residues" evidence="1">
    <location>
        <begin position="168"/>
        <end position="181"/>
    </location>
</feature>
<organism evidence="2 3">
    <name type="scientific">Vespula vulgaris</name>
    <name type="common">Yellow jacket</name>
    <name type="synonym">Wasp</name>
    <dbReference type="NCBI Taxonomy" id="7454"/>
    <lineage>
        <taxon>Eukaryota</taxon>
        <taxon>Metazoa</taxon>
        <taxon>Ecdysozoa</taxon>
        <taxon>Arthropoda</taxon>
        <taxon>Hexapoda</taxon>
        <taxon>Insecta</taxon>
        <taxon>Pterygota</taxon>
        <taxon>Neoptera</taxon>
        <taxon>Endopterygota</taxon>
        <taxon>Hymenoptera</taxon>
        <taxon>Apocrita</taxon>
        <taxon>Aculeata</taxon>
        <taxon>Vespoidea</taxon>
        <taxon>Vespidae</taxon>
        <taxon>Vespinae</taxon>
        <taxon>Vespula</taxon>
    </lineage>
</organism>
<dbReference type="AlphaFoldDB" id="A0A834KS10"/>
<name>A0A834KS10_VESVU</name>
<proteinExistence type="predicted"/>
<dbReference type="EMBL" id="JACSEA010000001">
    <property type="protein sequence ID" value="KAF7411883.1"/>
    <property type="molecule type" value="Genomic_DNA"/>
</dbReference>
<evidence type="ECO:0000313" key="3">
    <source>
        <dbReference type="Proteomes" id="UP000614350"/>
    </source>
</evidence>
<comment type="caution">
    <text evidence="2">The sequence shown here is derived from an EMBL/GenBank/DDBJ whole genome shotgun (WGS) entry which is preliminary data.</text>
</comment>
<feature type="region of interest" description="Disordered" evidence="1">
    <location>
        <begin position="143"/>
        <end position="181"/>
    </location>
</feature>
<keyword evidence="3" id="KW-1185">Reference proteome</keyword>
<reference evidence="2" key="1">
    <citation type="journal article" date="2020" name="G3 (Bethesda)">
        <title>High-Quality Assemblies for Three Invasive Social Wasps from the &lt;i&gt;Vespula&lt;/i&gt; Genus.</title>
        <authorList>
            <person name="Harrop T.W.R."/>
            <person name="Guhlin J."/>
            <person name="McLaughlin G.M."/>
            <person name="Permina E."/>
            <person name="Stockwell P."/>
            <person name="Gilligan J."/>
            <person name="Le Lec M.F."/>
            <person name="Gruber M.A.M."/>
            <person name="Quinn O."/>
            <person name="Lovegrove M."/>
            <person name="Duncan E.J."/>
            <person name="Remnant E.J."/>
            <person name="Van Eeckhoven J."/>
            <person name="Graham B."/>
            <person name="Knapp R.A."/>
            <person name="Langford K.W."/>
            <person name="Kronenberg Z."/>
            <person name="Press M.O."/>
            <person name="Eacker S.M."/>
            <person name="Wilson-Rankin E.E."/>
            <person name="Purcell J."/>
            <person name="Lester P.J."/>
            <person name="Dearden P.K."/>
        </authorList>
    </citation>
    <scope>NUCLEOTIDE SEQUENCE</scope>
    <source>
        <strain evidence="2">Marl-1</strain>
    </source>
</reference>
<sequence>MEKEKEKKEEDEESEDEARKTEMPKCTHVLVARQETERNDVHLANDDEQCRDDTLTDNPESLFLDIKHIARLCILDESEGVQVSTDDDSSCSILEASSGKRTDSVSNFRDLTRKVDGSFGLATRRTSFVSLEYKRCGCTALNTGTDGTPVVEREEVDEEDEEEEEERVVERGGDSDMKLRR</sequence>
<gene>
    <name evidence="2" type="ORF">HZH66_000779</name>
</gene>
<feature type="region of interest" description="Disordered" evidence="1">
    <location>
        <begin position="1"/>
        <end position="26"/>
    </location>
</feature>
<evidence type="ECO:0000256" key="1">
    <source>
        <dbReference type="SAM" id="MobiDB-lite"/>
    </source>
</evidence>
<dbReference type="Proteomes" id="UP000614350">
    <property type="component" value="Unassembled WGS sequence"/>
</dbReference>
<protein>
    <submittedName>
        <fullName evidence="2">Uncharacterized protein</fullName>
    </submittedName>
</protein>
<feature type="compositionally biased region" description="Acidic residues" evidence="1">
    <location>
        <begin position="154"/>
        <end position="167"/>
    </location>
</feature>
<accession>A0A834KS10</accession>